<evidence type="ECO:0000313" key="1">
    <source>
        <dbReference type="EMBL" id="EHO79449.1"/>
    </source>
</evidence>
<dbReference type="PATRIC" id="fig|457404.5.peg.2446"/>
<accession>H1PWB8</accession>
<dbReference type="RefSeq" id="WP_008698487.1">
    <property type="nucleotide sequence ID" value="NZ_KE161009.1"/>
</dbReference>
<dbReference type="HOGENOM" id="CLU_170883_2_0_0"/>
<protein>
    <submittedName>
        <fullName evidence="1">Uncharacterized protein</fullName>
    </submittedName>
</protein>
<dbReference type="BioCyc" id="FSP457404-HMP:GTSQ-2737-MONOMER"/>
<dbReference type="Proteomes" id="UP000003233">
    <property type="component" value="Unassembled WGS sequence"/>
</dbReference>
<comment type="caution">
    <text evidence="1">The sequence shown here is derived from an EMBL/GenBank/DDBJ whole genome shotgun (WGS) entry which is preliminary data.</text>
</comment>
<organism evidence="1 2">
    <name type="scientific">Fusobacterium ulcerans 12-1B</name>
    <dbReference type="NCBI Taxonomy" id="457404"/>
    <lineage>
        <taxon>Bacteria</taxon>
        <taxon>Fusobacteriati</taxon>
        <taxon>Fusobacteriota</taxon>
        <taxon>Fusobacteriia</taxon>
        <taxon>Fusobacteriales</taxon>
        <taxon>Fusobacteriaceae</taxon>
        <taxon>Fusobacterium</taxon>
    </lineage>
</organism>
<gene>
    <name evidence="1" type="ORF">HMPREF0402_02711</name>
</gene>
<reference evidence="1 2" key="1">
    <citation type="submission" date="2012-07" db="EMBL/GenBank/DDBJ databases">
        <title>The Genome Sequence of Fusobacterium ulcerans 12_1B.</title>
        <authorList>
            <consortium name="The Broad Institute Genome Sequencing Platform"/>
            <person name="Earl A."/>
            <person name="Ward D."/>
            <person name="Feldgarden M."/>
            <person name="Gevers D."/>
            <person name="Strauss J."/>
            <person name="Ambrose C.E."/>
            <person name="Allen-Vercoe E."/>
            <person name="Walker B."/>
            <person name="Young S.K."/>
            <person name="Zeng Q."/>
            <person name="Gargeya S."/>
            <person name="Fitzgerald M."/>
            <person name="Haas B."/>
            <person name="Abouelleil A."/>
            <person name="Alvarado L."/>
            <person name="Arachchi H.M."/>
            <person name="Berlin A.M."/>
            <person name="Chapman S.B."/>
            <person name="Goldberg J."/>
            <person name="Griggs A."/>
            <person name="Gujja S."/>
            <person name="Hansen M."/>
            <person name="Howarth C."/>
            <person name="Imamovic A."/>
            <person name="Larimer J."/>
            <person name="McCowen C."/>
            <person name="Montmayeur A."/>
            <person name="Murphy C."/>
            <person name="Neiman D."/>
            <person name="Pearson M."/>
            <person name="Priest M."/>
            <person name="Roberts A."/>
            <person name="Saif S."/>
            <person name="Shea T."/>
            <person name="Sisk P."/>
            <person name="Sykes S."/>
            <person name="Wortman J."/>
            <person name="Nusbaum C."/>
            <person name="Birren B."/>
        </authorList>
    </citation>
    <scope>NUCLEOTIDE SEQUENCE [LARGE SCALE GENOMIC DNA]</scope>
    <source>
        <strain evidence="1 2">12_1B</strain>
    </source>
</reference>
<evidence type="ECO:0000313" key="2">
    <source>
        <dbReference type="Proteomes" id="UP000003233"/>
    </source>
</evidence>
<proteinExistence type="predicted"/>
<sequence>MVTITNFEKKEYTFKPGKEKEIIQNIENILGRVKGNVVLARHKGIDSENIDKPFNIIEAQITSEVVEEISREEPRFSVSEVIVLLDEVNTGKYKISVKGVITDE</sequence>
<dbReference type="Gene3D" id="3.10.450.40">
    <property type="match status" value="1"/>
</dbReference>
<name>H1PWB8_9FUSO</name>
<keyword evidence="2" id="KW-1185">Reference proteome</keyword>
<dbReference type="EMBL" id="AGWJ02000022">
    <property type="protein sequence ID" value="EHO79449.1"/>
    <property type="molecule type" value="Genomic_DNA"/>
</dbReference>
<dbReference type="SUPFAM" id="SSF160719">
    <property type="entry name" value="gpW/gp25-like"/>
    <property type="match status" value="1"/>
</dbReference>
<dbReference type="AlphaFoldDB" id="H1PWB8"/>